<sequence length="182" mass="20365">MLNDRLVPGGTPQFRSPAYFSFRFMPEGGGRNQEKELMAGQEEDIYALGISLYLWYYGTLPHPDPANLDLVSTWDIVDVLRKELGLDEPLDGPQPVEATDGPVNKQLTTSDSLLLVAIRAKIVDIQEECHMVDSAGCENVFDQLIKIMVLLLTKKYPLNISIPIIRQAIAKFNKPGQDHPLM</sequence>
<protein>
    <recommendedName>
        <fullName evidence="3">Protein kinase domain-containing protein</fullName>
    </recommendedName>
</protein>
<evidence type="ECO:0000313" key="1">
    <source>
        <dbReference type="EMBL" id="EZG78929.1"/>
    </source>
</evidence>
<comment type="caution">
    <text evidence="1">The sequence shown here is derived from an EMBL/GenBank/DDBJ whole genome shotgun (WGS) entry which is preliminary data.</text>
</comment>
<dbReference type="Proteomes" id="UP000019763">
    <property type="component" value="Unassembled WGS sequence"/>
</dbReference>
<dbReference type="SUPFAM" id="SSF56112">
    <property type="entry name" value="Protein kinase-like (PK-like)"/>
    <property type="match status" value="1"/>
</dbReference>
<dbReference type="InterPro" id="IPR011009">
    <property type="entry name" value="Kinase-like_dom_sf"/>
</dbReference>
<dbReference type="RefSeq" id="XP_011129163.1">
    <property type="nucleotide sequence ID" value="XM_011130861.1"/>
</dbReference>
<keyword evidence="2" id="KW-1185">Reference proteome</keyword>
<dbReference type="EMBL" id="AFNH02000237">
    <property type="protein sequence ID" value="EZG78929.1"/>
    <property type="molecule type" value="Genomic_DNA"/>
</dbReference>
<dbReference type="AlphaFoldDB" id="A0A023BAZ2"/>
<proteinExistence type="predicted"/>
<dbReference type="GeneID" id="22911283"/>
<gene>
    <name evidence="1" type="ORF">GNI_031200</name>
</gene>
<reference evidence="1" key="1">
    <citation type="submission" date="2013-12" db="EMBL/GenBank/DDBJ databases">
        <authorList>
            <person name="Omoto C.K."/>
            <person name="Sibley D."/>
            <person name="Venepally P."/>
            <person name="Hadjithomas M."/>
            <person name="Karamycheva S."/>
            <person name="Brunk B."/>
            <person name="Roos D."/>
            <person name="Caler E."/>
            <person name="Lorenzi H."/>
        </authorList>
    </citation>
    <scope>NUCLEOTIDE SEQUENCE</scope>
</reference>
<evidence type="ECO:0008006" key="3">
    <source>
        <dbReference type="Google" id="ProtNLM"/>
    </source>
</evidence>
<name>A0A023BAZ2_GRENI</name>
<evidence type="ECO:0000313" key="2">
    <source>
        <dbReference type="Proteomes" id="UP000019763"/>
    </source>
</evidence>
<dbReference type="VEuPathDB" id="CryptoDB:GNI_031200"/>
<organism evidence="1 2">
    <name type="scientific">Gregarina niphandrodes</name>
    <name type="common">Septate eugregarine</name>
    <dbReference type="NCBI Taxonomy" id="110365"/>
    <lineage>
        <taxon>Eukaryota</taxon>
        <taxon>Sar</taxon>
        <taxon>Alveolata</taxon>
        <taxon>Apicomplexa</taxon>
        <taxon>Conoidasida</taxon>
        <taxon>Gregarinasina</taxon>
        <taxon>Eugregarinorida</taxon>
        <taxon>Gregarinidae</taxon>
        <taxon>Gregarina</taxon>
    </lineage>
</organism>
<accession>A0A023BAZ2</accession>